<dbReference type="EMBL" id="AU066521">
    <property type="protein sequence ID" value="BAA78588.1"/>
    <property type="molecule type" value="mRNA"/>
</dbReference>
<reference evidence="2" key="1">
    <citation type="submission" date="1999-05" db="EMBL/GenBank/DDBJ databases">
        <title>Isolation of several anti-stress genes from halotolerant green alga Chlamydomonas by a simple functional expression screening in E.coli.</title>
        <authorList>
            <person name="Miyasaka H."/>
            <person name="Kanaboshi H."/>
            <person name="Ikeda K."/>
        </authorList>
    </citation>
    <scope>NUCLEOTIDE SEQUENCE</scope>
    <source>
        <strain evidence="2">HS-5</strain>
    </source>
</reference>
<proteinExistence type="evidence at transcript level"/>
<protein>
    <submittedName>
        <fullName evidence="2">Uncharacterized protein</fullName>
    </submittedName>
</protein>
<evidence type="ECO:0000313" key="2">
    <source>
        <dbReference type="EMBL" id="BAA78588.1"/>
    </source>
</evidence>
<feature type="region of interest" description="Disordered" evidence="1">
    <location>
        <begin position="47"/>
        <end position="98"/>
    </location>
</feature>
<sequence length="98" mass="10573">MAVVPRAQQTRAERLLAGMTAGSVVMATGSAFAKDFNAALAEKEARRRRLRDSAGEAKETGKDQGQVFAVPEYSLGDEARTPNGHSRQNEGARQQNNI</sequence>
<feature type="compositionally biased region" description="Basic and acidic residues" evidence="1">
    <location>
        <begin position="47"/>
        <end position="62"/>
    </location>
</feature>
<name>Q9XFU1_9CHLO</name>
<organism evidence="2">
    <name type="scientific">Chlamydomonas sp. HS-5</name>
    <dbReference type="NCBI Taxonomy" id="108458"/>
    <lineage>
        <taxon>Eukaryota</taxon>
        <taxon>Viridiplantae</taxon>
        <taxon>Chlorophyta</taxon>
        <taxon>core chlorophytes</taxon>
        <taxon>Chlorophyceae</taxon>
        <taxon>CS clade</taxon>
        <taxon>Chlamydomonadales</taxon>
        <taxon>Chlamydomonadaceae</taxon>
        <taxon>Chlamydomonas</taxon>
    </lineage>
</organism>
<feature type="compositionally biased region" description="Polar residues" evidence="1">
    <location>
        <begin position="83"/>
        <end position="98"/>
    </location>
</feature>
<evidence type="ECO:0000256" key="1">
    <source>
        <dbReference type="SAM" id="MobiDB-lite"/>
    </source>
</evidence>
<accession>Q9XFU1</accession>
<dbReference type="AlphaFoldDB" id="Q9XFU1"/>